<dbReference type="InterPro" id="IPR057268">
    <property type="entry name" value="Ribosomal_L18"/>
</dbReference>
<dbReference type="Proteomes" id="UP000825002">
    <property type="component" value="Unassembled WGS sequence"/>
</dbReference>
<evidence type="ECO:0000259" key="22">
    <source>
        <dbReference type="Pfam" id="PF14204"/>
    </source>
</evidence>
<dbReference type="Gene3D" id="3.30.420.100">
    <property type="match status" value="1"/>
</dbReference>
<keyword evidence="9" id="KW-0699">rRNA-binding</keyword>
<keyword evidence="8" id="KW-0285">Flavoprotein</keyword>
<feature type="domain" description="Large ribosomal subunit protein uL18 C-terminal eukaryotes" evidence="22">
    <location>
        <begin position="964"/>
        <end position="1020"/>
    </location>
</feature>
<dbReference type="Pfam" id="PF14204">
    <property type="entry name" value="Ribosomal_L18_c"/>
    <property type="match status" value="1"/>
</dbReference>
<feature type="region of interest" description="Disordered" evidence="18">
    <location>
        <begin position="975"/>
        <end position="1000"/>
    </location>
</feature>
<dbReference type="Gene3D" id="1.20.140.10">
    <property type="entry name" value="Butyryl-CoA Dehydrogenase, subunit A, domain 3"/>
    <property type="match status" value="1"/>
</dbReference>
<keyword evidence="26" id="KW-1185">Reference proteome</keyword>
<feature type="compositionally biased region" description="Basic and acidic residues" evidence="18">
    <location>
        <begin position="979"/>
        <end position="992"/>
    </location>
</feature>
<dbReference type="Pfam" id="PF00441">
    <property type="entry name" value="Acyl-CoA_dh_1"/>
    <property type="match status" value="1"/>
</dbReference>
<evidence type="ECO:0000256" key="3">
    <source>
        <dbReference type="ARBA" id="ARBA00004305"/>
    </source>
</evidence>
<evidence type="ECO:0000313" key="25">
    <source>
        <dbReference type="EMBL" id="KAG9510399.1"/>
    </source>
</evidence>
<evidence type="ECO:0000256" key="11">
    <source>
        <dbReference type="ARBA" id="ARBA00022946"/>
    </source>
</evidence>
<keyword evidence="9" id="KW-0694">RNA-binding</keyword>
<evidence type="ECO:0000256" key="12">
    <source>
        <dbReference type="ARBA" id="ARBA00022980"/>
    </source>
</evidence>
<dbReference type="InterPro" id="IPR036250">
    <property type="entry name" value="AcylCo_DH-like_C"/>
</dbReference>
<dbReference type="InterPro" id="IPR005485">
    <property type="entry name" value="Rbsml_uL18_euk_arch"/>
</dbReference>
<evidence type="ECO:0000259" key="23">
    <source>
        <dbReference type="Pfam" id="PF18376"/>
    </source>
</evidence>
<keyword evidence="15" id="KW-0687">Ribonucleoprotein</keyword>
<dbReference type="InterPro" id="IPR052033">
    <property type="entry name" value="Glutaryl-CoA_DH_mitochondrial"/>
</dbReference>
<feature type="non-terminal residue" evidence="25">
    <location>
        <position position="1"/>
    </location>
</feature>
<gene>
    <name evidence="25" type="primary">GCDH</name>
    <name evidence="25" type="ORF">GZH46_01061</name>
</gene>
<comment type="similarity">
    <text evidence="6">Belongs to the acyl-CoA dehydrogenase family.</text>
</comment>
<evidence type="ECO:0000256" key="7">
    <source>
        <dbReference type="ARBA" id="ARBA00022490"/>
    </source>
</evidence>
<feature type="domain" description="Acyl-CoA dehydrogenase/oxidase C-terminal" evidence="19">
    <location>
        <begin position="252"/>
        <end position="378"/>
    </location>
</feature>
<dbReference type="SUPFAM" id="SSF56645">
    <property type="entry name" value="Acyl-CoA dehydrogenase NM domain-like"/>
    <property type="match status" value="1"/>
</dbReference>
<evidence type="ECO:0000259" key="20">
    <source>
        <dbReference type="Pfam" id="PF02770"/>
    </source>
</evidence>
<dbReference type="SUPFAM" id="SSF53137">
    <property type="entry name" value="Translational machinery components"/>
    <property type="match status" value="1"/>
</dbReference>
<reference evidence="25 26" key="1">
    <citation type="submission" date="2020-10" db="EMBL/GenBank/DDBJ databases">
        <authorList>
            <person name="Klimov P.B."/>
            <person name="Dyachkov S.M."/>
            <person name="Chetverikov P.E."/>
        </authorList>
    </citation>
    <scope>NUCLEOTIDE SEQUENCE [LARGE SCALE GENOMIC DNA]</scope>
    <source>
        <strain evidence="25">BMOC 18-1129-001#AD2665</strain>
        <tissue evidence="25">Entire mites</tissue>
    </source>
</reference>
<dbReference type="PANTHER" id="PTHR42807:SF1">
    <property type="entry name" value="GLUTARYL-COA DEHYDROGENASE, MITOCHONDRIAL"/>
    <property type="match status" value="1"/>
</dbReference>
<evidence type="ECO:0000256" key="16">
    <source>
        <dbReference type="ARBA" id="ARBA00035197"/>
    </source>
</evidence>
<dbReference type="SUPFAM" id="SSF47203">
    <property type="entry name" value="Acyl-CoA dehydrogenase C-terminal domain-like"/>
    <property type="match status" value="1"/>
</dbReference>
<dbReference type="InterPro" id="IPR036554">
    <property type="entry name" value="GHMP_kinase_C_sf"/>
</dbReference>
<evidence type="ECO:0000256" key="2">
    <source>
        <dbReference type="ARBA" id="ARBA00004021"/>
    </source>
</evidence>
<dbReference type="InterPro" id="IPR041431">
    <property type="entry name" value="Mvd1_C"/>
</dbReference>
<keyword evidence="7" id="KW-0963">Cytoplasm</keyword>
<evidence type="ECO:0000256" key="9">
    <source>
        <dbReference type="ARBA" id="ARBA00022730"/>
    </source>
</evidence>
<dbReference type="InterPro" id="IPR025607">
    <property type="entry name" value="Ribosomal_uL18_C_euk"/>
</dbReference>
<dbReference type="InterPro" id="IPR020568">
    <property type="entry name" value="Ribosomal_Su5_D2-typ_SF"/>
</dbReference>
<keyword evidence="10" id="KW-0274">FAD</keyword>
<feature type="domain" description="Diphosphomevalonate decarboxylase-like N-terminal" evidence="24">
    <location>
        <begin position="380"/>
        <end position="516"/>
    </location>
</feature>
<dbReference type="HAMAP" id="MF_01337_A">
    <property type="entry name" value="Ribosomal_uL18_A"/>
    <property type="match status" value="1"/>
</dbReference>
<evidence type="ECO:0000259" key="24">
    <source>
        <dbReference type="Pfam" id="PF22700"/>
    </source>
</evidence>
<comment type="caution">
    <text evidence="25">The sequence shown here is derived from an EMBL/GenBank/DDBJ whole genome shotgun (WGS) entry which is preliminary data.</text>
</comment>
<evidence type="ECO:0000256" key="10">
    <source>
        <dbReference type="ARBA" id="ARBA00022827"/>
    </source>
</evidence>
<evidence type="ECO:0000256" key="1">
    <source>
        <dbReference type="ARBA" id="ARBA00001974"/>
    </source>
</evidence>
<keyword evidence="14" id="KW-0496">Mitochondrion</keyword>
<dbReference type="InterPro" id="IPR029765">
    <property type="entry name" value="Mev_diP_decarb"/>
</dbReference>
<dbReference type="SUPFAM" id="SSF55060">
    <property type="entry name" value="GHMP Kinase, C-terminal domain"/>
    <property type="match status" value="1"/>
</dbReference>
<evidence type="ECO:0000256" key="5">
    <source>
        <dbReference type="ARBA" id="ARBA00007116"/>
    </source>
</evidence>
<dbReference type="Gene3D" id="3.30.230.10">
    <property type="match status" value="1"/>
</dbReference>
<feature type="domain" description="Acyl-CoA dehydrogenase/oxidase N-terminal" evidence="21">
    <location>
        <begin position="21"/>
        <end position="131"/>
    </location>
</feature>
<keyword evidence="13" id="KW-0560">Oxidoreductase</keyword>
<dbReference type="Gene3D" id="3.30.70.890">
    <property type="entry name" value="GHMP kinase, C-terminal domain"/>
    <property type="match status" value="1"/>
</dbReference>
<proteinExistence type="inferred from homology"/>
<dbReference type="PANTHER" id="PTHR42807">
    <property type="entry name" value="GLUTARYL-COA DEHYDROGENASE, MITOCHONDRIAL"/>
    <property type="match status" value="1"/>
</dbReference>
<dbReference type="NCBIfam" id="TIGR01240">
    <property type="entry name" value="mevDPdecarb"/>
    <property type="match status" value="1"/>
</dbReference>
<evidence type="ECO:0000313" key="26">
    <source>
        <dbReference type="Proteomes" id="UP000825002"/>
    </source>
</evidence>
<evidence type="ECO:0000259" key="19">
    <source>
        <dbReference type="Pfam" id="PF00441"/>
    </source>
</evidence>
<dbReference type="InterPro" id="IPR009100">
    <property type="entry name" value="AcylCoA_DH/oxidase_NM_dom_sf"/>
</dbReference>
<evidence type="ECO:0000256" key="13">
    <source>
        <dbReference type="ARBA" id="ARBA00023002"/>
    </source>
</evidence>
<dbReference type="Gene3D" id="1.10.540.10">
    <property type="entry name" value="Acyl-CoA dehydrogenase/oxidase, N-terminal domain"/>
    <property type="match status" value="1"/>
</dbReference>
<comment type="function">
    <text evidence="2">Component of the ribosome, a large ribonucleoprotein complex responsible for the synthesis of proteins in the cell. The small ribosomal subunit (SSU) binds messenger RNAs (mRNAs) and translates the encoded message by selecting cognate aminoacyl-transfer RNA (tRNA) molecules. The large subunit (LSU) contains the ribosomal catalytic site termed the peptidyl transferase center (PTC), which catalyzes the formation of peptide bonds, thereby polymerizing the amino acids delivered by tRNAs into a polypeptide chain. The nascent polypeptides leave the ribosome through a tunnel in the LSU and interact with protein factors that function in enzymatic processing, targeting, and the membrane insertion of nascent chains at the exit of the ribosomal tunnel.</text>
</comment>
<feature type="domain" description="Acyl-CoA oxidase/dehydrogenase middle" evidence="20">
    <location>
        <begin position="135"/>
        <end position="233"/>
    </location>
</feature>
<evidence type="ECO:0000256" key="14">
    <source>
        <dbReference type="ARBA" id="ARBA00023128"/>
    </source>
</evidence>
<dbReference type="InterPro" id="IPR037069">
    <property type="entry name" value="AcylCoA_DH/ox_N_sf"/>
</dbReference>
<dbReference type="Pfam" id="PF17144">
    <property type="entry name" value="Ribosomal_L5e"/>
    <property type="match status" value="1"/>
</dbReference>
<accession>A0ABQ7SAF6</accession>
<dbReference type="InterPro" id="IPR053859">
    <property type="entry name" value="MVD-like_N"/>
</dbReference>
<keyword evidence="11" id="KW-0809">Transit peptide</keyword>
<comment type="subcellular location">
    <subcellularLocation>
        <location evidence="4">Cytoplasm</location>
    </subcellularLocation>
    <subcellularLocation>
        <location evidence="3">Mitochondrion matrix</location>
    </subcellularLocation>
</comment>
<dbReference type="EMBL" id="JAIFTH010000156">
    <property type="protein sequence ID" value="KAG9510399.1"/>
    <property type="molecule type" value="Genomic_DNA"/>
</dbReference>
<dbReference type="InterPro" id="IPR046373">
    <property type="entry name" value="Acyl-CoA_Oxase/DH_mid-dom_sf"/>
</dbReference>
<comment type="cofactor">
    <cofactor evidence="1">
        <name>FAD</name>
        <dbReference type="ChEBI" id="CHEBI:57692"/>
    </cofactor>
</comment>
<evidence type="ECO:0000256" key="15">
    <source>
        <dbReference type="ARBA" id="ARBA00023274"/>
    </source>
</evidence>
<evidence type="ECO:0000256" key="18">
    <source>
        <dbReference type="SAM" id="MobiDB-lite"/>
    </source>
</evidence>
<dbReference type="Pfam" id="PF02770">
    <property type="entry name" value="Acyl-CoA_dh_M"/>
    <property type="match status" value="1"/>
</dbReference>
<dbReference type="Gene3D" id="2.40.110.10">
    <property type="entry name" value="Butyryl-CoA Dehydrogenase, subunit A, domain 2"/>
    <property type="match status" value="1"/>
</dbReference>
<dbReference type="InterPro" id="IPR009075">
    <property type="entry name" value="AcylCo_DH/oxidase_C"/>
</dbReference>
<dbReference type="Pfam" id="PF02771">
    <property type="entry name" value="Acyl-CoA_dh_N"/>
    <property type="match status" value="1"/>
</dbReference>
<keyword evidence="12" id="KW-0689">Ribosomal protein</keyword>
<dbReference type="SUPFAM" id="SSF54211">
    <property type="entry name" value="Ribosomal protein S5 domain 2-like"/>
    <property type="match status" value="1"/>
</dbReference>
<feature type="domain" description="Mvd1 C-terminal" evidence="23">
    <location>
        <begin position="531"/>
        <end position="723"/>
    </location>
</feature>
<protein>
    <recommendedName>
        <fullName evidence="16">Large ribosomal subunit protein uL18</fullName>
    </recommendedName>
    <alternativeName>
        <fullName evidence="17">60S ribosomal protein L5</fullName>
    </alternativeName>
</protein>
<sequence length="1033" mass="115733">TRWASQFNWKDPLLIELSLREDERIIRDQFRAYCQDKLMPRVKQANRDEKFDKNIIREMGANGMLGPTIEGYGCAGASYVAYGLMAKEIEAVDSGYRSAFSVQSSLAMNAIYEFGSQEQKEKYLPAMARGELIGCFGLTEPNHGSDPGSMETNAIHLADEKVFVLNGCKTWITNSPICDVAIVWAKLRDDKDRIRGFIVDRRDVEDVSSFHTPKIEGKFSLRASVTGMIMMDNLRVSEGSLLPGCTGLRGPFSCLNNARYGIAWGVLGAAEFCLQTAANYVIERKQFGRSLAKNQLIQKKLSDSMIDISIGLQACLRVGRLKDESRAVPEMMSMIKKNSCEKALQVARSCRDMLGANGISDEYHIIRHLMNLESVYTYEVNDSLSGTLDIDDLCATTTVIISDRFHSDKLWLNGEQHPISSGAQLLLDTVRSRSAIENACNLKVRMTSRNNFPTAAGLASSAAGYACMSYALGQAFGITDPKELSILARIGSGSACRSLFGGFVLWHCGDSSGSSYSEQLFDHCHWPEMRVVVCVSDSHQKEVSSSKAMNLSVKTSGLLKHRAKCIVPTRIAKISEAIKKKDFGSFAEVTMRDSNQFHAICQDTWPPIRYMSDTSWSIVKLCHAINDFYGIHKVAYTFDAGPNACLYCLRDTIDLLIQILRSFYLLEDSKIKGSGWKDTHSLDRGEYQDLIKFIGEKNFLTGIVKGSVNYVIATKLGPGPRIIEEHDEMAFVKTVKNKAYFKRFQVKFKRRREGKTDYYARKRLVVQDKNKYNTPKYRLVVRITNKDIITQIAYAKIQGDVVVCSAYAHELPIYGVKVGLTNYAAAYCTGLLLARRMLKKYKLDGIYEGQKEIDGEQFNVEDADDQPGAFRAYLDTGLARTSTGARIFGVMKGACDGGIDVPHSVKRFPGYDSESKEFSAEEHRNHIFGTHVANYMRTLQEEDEEVFKKQFARYIKLGLTADTLEEMYRKAHAAIRANPDPEKLEKKKESTAKKPKRYNKKKLTLAARKNKVVLRKKAVIAKLDAEVKAAASS</sequence>
<dbReference type="Pfam" id="PF22700">
    <property type="entry name" value="MVD-like_N"/>
    <property type="match status" value="1"/>
</dbReference>
<evidence type="ECO:0000256" key="8">
    <source>
        <dbReference type="ARBA" id="ARBA00022630"/>
    </source>
</evidence>
<dbReference type="InterPro" id="IPR014721">
    <property type="entry name" value="Ribsml_uS5_D2-typ_fold_subgr"/>
</dbReference>
<comment type="similarity">
    <text evidence="5">Belongs to the universal ribosomal protein uL18 family.</text>
</comment>
<evidence type="ECO:0000259" key="21">
    <source>
        <dbReference type="Pfam" id="PF02771"/>
    </source>
</evidence>
<evidence type="ECO:0000256" key="17">
    <source>
        <dbReference type="ARBA" id="ARBA00035352"/>
    </source>
</evidence>
<dbReference type="InterPro" id="IPR013786">
    <property type="entry name" value="AcylCoA_DH/ox_N"/>
</dbReference>
<organism evidence="25 26">
    <name type="scientific">Fragariocoptes setiger</name>
    <dbReference type="NCBI Taxonomy" id="1670756"/>
    <lineage>
        <taxon>Eukaryota</taxon>
        <taxon>Metazoa</taxon>
        <taxon>Ecdysozoa</taxon>
        <taxon>Arthropoda</taxon>
        <taxon>Chelicerata</taxon>
        <taxon>Arachnida</taxon>
        <taxon>Acari</taxon>
        <taxon>Acariformes</taxon>
        <taxon>Trombidiformes</taxon>
        <taxon>Prostigmata</taxon>
        <taxon>Eupodina</taxon>
        <taxon>Eriophyoidea</taxon>
        <taxon>Phytoptidae</taxon>
        <taxon>Fragariocoptes</taxon>
    </lineage>
</organism>
<name>A0ABQ7SAF6_9ACAR</name>
<dbReference type="Pfam" id="PF18376">
    <property type="entry name" value="MDD_C"/>
    <property type="match status" value="1"/>
</dbReference>
<dbReference type="InterPro" id="IPR006091">
    <property type="entry name" value="Acyl-CoA_Oxase/DH_mid-dom"/>
</dbReference>
<evidence type="ECO:0000256" key="6">
    <source>
        <dbReference type="ARBA" id="ARBA00009347"/>
    </source>
</evidence>
<dbReference type="PRINTS" id="PR00058">
    <property type="entry name" value="RIBOSOMALL5"/>
</dbReference>
<dbReference type="CDD" id="cd00432">
    <property type="entry name" value="Ribosomal_L18_L5e"/>
    <property type="match status" value="1"/>
</dbReference>
<evidence type="ECO:0000256" key="4">
    <source>
        <dbReference type="ARBA" id="ARBA00004496"/>
    </source>
</evidence>